<dbReference type="AlphaFoldDB" id="X0UMT7"/>
<sequence>MANAPEIIVEYAKATGSPASFGPWQLAYHAKCTEIVQNHGSTPDSAKIVLNAQRWNNPWPLWYDDRVRVRTVEHPAGKSTLLFDGVISAWTPHYSGSAKGGTEQCEFLAEDFRYLINASHQIYGQWAFNQDAYPTKVTTDGTYCWDDSTSELWINGYRNPTRTKHVVDGPVTSQGQIYQNLFLAGGRRCVFNGNDGPRGKTTPNMS</sequence>
<accession>X0UMT7</accession>
<evidence type="ECO:0000313" key="1">
    <source>
        <dbReference type="EMBL" id="GAG01643.1"/>
    </source>
</evidence>
<proteinExistence type="predicted"/>
<protein>
    <submittedName>
        <fullName evidence="1">Uncharacterized protein</fullName>
    </submittedName>
</protein>
<organism evidence="1">
    <name type="scientific">marine sediment metagenome</name>
    <dbReference type="NCBI Taxonomy" id="412755"/>
    <lineage>
        <taxon>unclassified sequences</taxon>
        <taxon>metagenomes</taxon>
        <taxon>ecological metagenomes</taxon>
    </lineage>
</organism>
<comment type="caution">
    <text evidence="1">The sequence shown here is derived from an EMBL/GenBank/DDBJ whole genome shotgun (WGS) entry which is preliminary data.</text>
</comment>
<name>X0UMT7_9ZZZZ</name>
<feature type="non-terminal residue" evidence="1">
    <location>
        <position position="206"/>
    </location>
</feature>
<reference evidence="1" key="1">
    <citation type="journal article" date="2014" name="Front. Microbiol.">
        <title>High frequency of phylogenetically diverse reductive dehalogenase-homologous genes in deep subseafloor sedimentary metagenomes.</title>
        <authorList>
            <person name="Kawai M."/>
            <person name="Futagami T."/>
            <person name="Toyoda A."/>
            <person name="Takaki Y."/>
            <person name="Nishi S."/>
            <person name="Hori S."/>
            <person name="Arai W."/>
            <person name="Tsubouchi T."/>
            <person name="Morono Y."/>
            <person name="Uchiyama I."/>
            <person name="Ito T."/>
            <person name="Fujiyama A."/>
            <person name="Inagaki F."/>
            <person name="Takami H."/>
        </authorList>
    </citation>
    <scope>NUCLEOTIDE SEQUENCE</scope>
    <source>
        <strain evidence="1">Expedition CK06-06</strain>
    </source>
</reference>
<dbReference type="EMBL" id="BARS01023891">
    <property type="protein sequence ID" value="GAG01643.1"/>
    <property type="molecule type" value="Genomic_DNA"/>
</dbReference>
<gene>
    <name evidence="1" type="ORF">S01H1_38002</name>
</gene>